<proteinExistence type="predicted"/>
<accession>A0ABR0MCN2</accession>
<comment type="caution">
    <text evidence="2">The sequence shown here is derived from an EMBL/GenBank/DDBJ whole genome shotgun (WGS) entry which is preliminary data.</text>
</comment>
<evidence type="ECO:0000313" key="2">
    <source>
        <dbReference type="EMBL" id="KAK5770979.1"/>
    </source>
</evidence>
<dbReference type="Proteomes" id="UP001358586">
    <property type="component" value="Chromosome 13"/>
</dbReference>
<keyword evidence="3" id="KW-1185">Reference proteome</keyword>
<evidence type="ECO:0000313" key="3">
    <source>
        <dbReference type="Proteomes" id="UP001358586"/>
    </source>
</evidence>
<organism evidence="2 3">
    <name type="scientific">Gossypium arboreum</name>
    <name type="common">Tree cotton</name>
    <name type="synonym">Gossypium nanking</name>
    <dbReference type="NCBI Taxonomy" id="29729"/>
    <lineage>
        <taxon>Eukaryota</taxon>
        <taxon>Viridiplantae</taxon>
        <taxon>Streptophyta</taxon>
        <taxon>Embryophyta</taxon>
        <taxon>Tracheophyta</taxon>
        <taxon>Spermatophyta</taxon>
        <taxon>Magnoliopsida</taxon>
        <taxon>eudicotyledons</taxon>
        <taxon>Gunneridae</taxon>
        <taxon>Pentapetalae</taxon>
        <taxon>rosids</taxon>
        <taxon>malvids</taxon>
        <taxon>Malvales</taxon>
        <taxon>Malvaceae</taxon>
        <taxon>Malvoideae</taxon>
        <taxon>Gossypium</taxon>
    </lineage>
</organism>
<reference evidence="2 3" key="1">
    <citation type="submission" date="2023-03" db="EMBL/GenBank/DDBJ databases">
        <title>WGS of Gossypium arboreum.</title>
        <authorList>
            <person name="Yu D."/>
        </authorList>
    </citation>
    <scope>NUCLEOTIDE SEQUENCE [LARGE SCALE GENOMIC DNA]</scope>
    <source>
        <tissue evidence="2">Leaf</tissue>
    </source>
</reference>
<gene>
    <name evidence="2" type="ORF">PVK06_047146</name>
</gene>
<dbReference type="InterPro" id="IPR026960">
    <property type="entry name" value="RVT-Znf"/>
</dbReference>
<dbReference type="Pfam" id="PF13966">
    <property type="entry name" value="zf-RVT"/>
    <property type="match status" value="1"/>
</dbReference>
<dbReference type="EMBL" id="JARKNE010000013">
    <property type="protein sequence ID" value="KAK5770979.1"/>
    <property type="molecule type" value="Genomic_DNA"/>
</dbReference>
<protein>
    <recommendedName>
        <fullName evidence="1">Reverse transcriptase zinc-binding domain-containing protein</fullName>
    </recommendedName>
</protein>
<feature type="domain" description="Reverse transcriptase zinc-binding" evidence="1">
    <location>
        <begin position="24"/>
        <end position="108"/>
    </location>
</feature>
<evidence type="ECO:0000259" key="1">
    <source>
        <dbReference type="Pfam" id="PF13966"/>
    </source>
</evidence>
<sequence length="109" mass="12849">MQIPLARSVHDNFQVWGGKPSGNFSARSAYKLLQKTTLVPSNNNLQAKNKTFYKKLWNRHIPSKLKIIVWKISWNYIPTFSNLKINRVAVETRCPRCHLNKKDNNHIFW</sequence>
<name>A0ABR0MCN2_GOSAR</name>